<keyword evidence="1" id="KW-0732">Signal</keyword>
<dbReference type="AlphaFoldDB" id="A0A3M6TDU5"/>
<reference evidence="2 3" key="1">
    <citation type="journal article" date="2018" name="Sci. Rep.">
        <title>Comparative analysis of the Pocillopora damicornis genome highlights role of immune system in coral evolution.</title>
        <authorList>
            <person name="Cunning R."/>
            <person name="Bay R.A."/>
            <person name="Gillette P."/>
            <person name="Baker A.C."/>
            <person name="Traylor-Knowles N."/>
        </authorList>
    </citation>
    <scope>NUCLEOTIDE SEQUENCE [LARGE SCALE GENOMIC DNA]</scope>
    <source>
        <strain evidence="2">RSMAS</strain>
        <tissue evidence="2">Whole animal</tissue>
    </source>
</reference>
<evidence type="ECO:0000256" key="1">
    <source>
        <dbReference type="SAM" id="SignalP"/>
    </source>
</evidence>
<protein>
    <submittedName>
        <fullName evidence="2">Uncharacterized protein</fullName>
    </submittedName>
</protein>
<gene>
    <name evidence="2" type="ORF">pdam_00006103</name>
</gene>
<sequence length="122" mass="13479">MLFLISFLTIFICSLHYNRTVFSIPNQSEGQHLKFIFCVLFKPTDISGAESAGGNCQEAVILVELNTIMFAGGNCQDAMIVVEEFAATVKFSGVFEGTEIEHLRVNRKFNYVVSAPTSSDES</sequence>
<name>A0A3M6TDU5_POCDA</name>
<evidence type="ECO:0000313" key="3">
    <source>
        <dbReference type="Proteomes" id="UP000275408"/>
    </source>
</evidence>
<comment type="caution">
    <text evidence="2">The sequence shown here is derived from an EMBL/GenBank/DDBJ whole genome shotgun (WGS) entry which is preliminary data.</text>
</comment>
<evidence type="ECO:0000313" key="2">
    <source>
        <dbReference type="EMBL" id="RMX39556.1"/>
    </source>
</evidence>
<proteinExistence type="predicted"/>
<feature type="signal peptide" evidence="1">
    <location>
        <begin position="1"/>
        <end position="23"/>
    </location>
</feature>
<keyword evidence="3" id="KW-1185">Reference proteome</keyword>
<dbReference type="EMBL" id="RCHS01003809">
    <property type="protein sequence ID" value="RMX39556.1"/>
    <property type="molecule type" value="Genomic_DNA"/>
</dbReference>
<dbReference type="Proteomes" id="UP000275408">
    <property type="component" value="Unassembled WGS sequence"/>
</dbReference>
<organism evidence="2 3">
    <name type="scientific">Pocillopora damicornis</name>
    <name type="common">Cauliflower coral</name>
    <name type="synonym">Millepora damicornis</name>
    <dbReference type="NCBI Taxonomy" id="46731"/>
    <lineage>
        <taxon>Eukaryota</taxon>
        <taxon>Metazoa</taxon>
        <taxon>Cnidaria</taxon>
        <taxon>Anthozoa</taxon>
        <taxon>Hexacorallia</taxon>
        <taxon>Scleractinia</taxon>
        <taxon>Astrocoeniina</taxon>
        <taxon>Pocilloporidae</taxon>
        <taxon>Pocillopora</taxon>
    </lineage>
</organism>
<feature type="chain" id="PRO_5017979895" evidence="1">
    <location>
        <begin position="24"/>
        <end position="122"/>
    </location>
</feature>
<accession>A0A3M6TDU5</accession>